<keyword evidence="4 7" id="KW-0812">Transmembrane</keyword>
<evidence type="ECO:0000256" key="1">
    <source>
        <dbReference type="ARBA" id="ARBA00004651"/>
    </source>
</evidence>
<feature type="transmembrane region" description="Helical" evidence="7">
    <location>
        <begin position="206"/>
        <end position="225"/>
    </location>
</feature>
<reference evidence="9 10" key="1">
    <citation type="submission" date="2022-08" db="EMBL/GenBank/DDBJ databases">
        <title>Aerococcaceae sp. nov isolated from spoiled eye mask.</title>
        <authorList>
            <person name="Zhou G."/>
            <person name="Xie X.-B."/>
            <person name="Shi Q.-S."/>
            <person name="Wang Y.-S."/>
            <person name="Wen X."/>
            <person name="Peng H."/>
            <person name="Yang X.-J."/>
            <person name="Tao H.-B."/>
            <person name="Huang X.-M."/>
        </authorList>
    </citation>
    <scope>NUCLEOTIDE SEQUENCE [LARGE SCALE GENOMIC DNA]</scope>
    <source>
        <strain evidence="10">DM20194951</strain>
    </source>
</reference>
<feature type="domain" description="EamA" evidence="8">
    <location>
        <begin position="145"/>
        <end position="277"/>
    </location>
</feature>
<feature type="domain" description="EamA" evidence="8">
    <location>
        <begin position="9"/>
        <end position="135"/>
    </location>
</feature>
<gene>
    <name evidence="9" type="ORF">NRE15_05045</name>
</gene>
<feature type="transmembrane region" description="Helical" evidence="7">
    <location>
        <begin position="34"/>
        <end position="51"/>
    </location>
</feature>
<dbReference type="Proteomes" id="UP001315967">
    <property type="component" value="Chromosome"/>
</dbReference>
<keyword evidence="10" id="KW-1185">Reference proteome</keyword>
<dbReference type="EMBL" id="CP102453">
    <property type="protein sequence ID" value="UUX35014.1"/>
    <property type="molecule type" value="Genomic_DNA"/>
</dbReference>
<feature type="transmembrane region" description="Helical" evidence="7">
    <location>
        <begin position="143"/>
        <end position="162"/>
    </location>
</feature>
<evidence type="ECO:0000256" key="5">
    <source>
        <dbReference type="ARBA" id="ARBA00022989"/>
    </source>
</evidence>
<sequence>MSNKISKVALFVVAVIWGLGYVATAVALVTLTPYQILAVRFTLAFVLLLIFQGSKLRQLNRRSFLRGSLIGIFLFLGFVFQTVGLQYTTPSKNAFLSAVNIVIVPFLSWLILKHKIPRNAIIGSLVALSGVAILTLNQSLNQINIGDILTLLGALFFALQIFTTDTYAKTESAWVIMILQTGVASVLSWIVVLINGEWRMPLTWESGLAVGYLGIFSTLVAYGLQTWAQKRTSGTETVVILSTEAFFGMLASVILLHEPVTLELLLGGGLIFLGVLITDLKPPRRFHMKRRN</sequence>
<keyword evidence="6 7" id="KW-0472">Membrane</keyword>
<evidence type="ECO:0000259" key="8">
    <source>
        <dbReference type="Pfam" id="PF00892"/>
    </source>
</evidence>
<keyword evidence="3" id="KW-1003">Cell membrane</keyword>
<proteinExistence type="inferred from homology"/>
<feature type="transmembrane region" description="Helical" evidence="7">
    <location>
        <begin position="174"/>
        <end position="194"/>
    </location>
</feature>
<comment type="similarity">
    <text evidence="2">Belongs to the EamA transporter family.</text>
</comment>
<protein>
    <submittedName>
        <fullName evidence="9">DMT family transporter</fullName>
    </submittedName>
</protein>
<evidence type="ECO:0000313" key="9">
    <source>
        <dbReference type="EMBL" id="UUX35014.1"/>
    </source>
</evidence>
<dbReference type="InterPro" id="IPR000620">
    <property type="entry name" value="EamA_dom"/>
</dbReference>
<dbReference type="Pfam" id="PF00892">
    <property type="entry name" value="EamA"/>
    <property type="match status" value="2"/>
</dbReference>
<evidence type="ECO:0000313" key="10">
    <source>
        <dbReference type="Proteomes" id="UP001315967"/>
    </source>
</evidence>
<dbReference type="SUPFAM" id="SSF103481">
    <property type="entry name" value="Multidrug resistance efflux transporter EmrE"/>
    <property type="match status" value="2"/>
</dbReference>
<evidence type="ECO:0000256" key="7">
    <source>
        <dbReference type="SAM" id="Phobius"/>
    </source>
</evidence>
<feature type="transmembrane region" description="Helical" evidence="7">
    <location>
        <begin position="63"/>
        <end position="82"/>
    </location>
</feature>
<accession>A0ABY5P8L6</accession>
<comment type="subcellular location">
    <subcellularLocation>
        <location evidence="1">Cell membrane</location>
        <topology evidence="1">Multi-pass membrane protein</topology>
    </subcellularLocation>
</comment>
<name>A0ABY5P8L6_9LACT</name>
<feature type="transmembrane region" description="Helical" evidence="7">
    <location>
        <begin position="119"/>
        <end position="137"/>
    </location>
</feature>
<evidence type="ECO:0000256" key="3">
    <source>
        <dbReference type="ARBA" id="ARBA00022475"/>
    </source>
</evidence>
<dbReference type="RefSeq" id="WP_313794506.1">
    <property type="nucleotide sequence ID" value="NZ_CP102453.1"/>
</dbReference>
<feature type="transmembrane region" description="Helical" evidence="7">
    <location>
        <begin position="262"/>
        <end position="280"/>
    </location>
</feature>
<organism evidence="9 10">
    <name type="scientific">Fundicoccus culcitae</name>
    <dbReference type="NCBI Taxonomy" id="2969821"/>
    <lineage>
        <taxon>Bacteria</taxon>
        <taxon>Bacillati</taxon>
        <taxon>Bacillota</taxon>
        <taxon>Bacilli</taxon>
        <taxon>Lactobacillales</taxon>
        <taxon>Aerococcaceae</taxon>
        <taxon>Fundicoccus</taxon>
    </lineage>
</organism>
<evidence type="ECO:0000256" key="4">
    <source>
        <dbReference type="ARBA" id="ARBA00022692"/>
    </source>
</evidence>
<dbReference type="InterPro" id="IPR037185">
    <property type="entry name" value="EmrE-like"/>
</dbReference>
<feature type="transmembrane region" description="Helical" evidence="7">
    <location>
        <begin position="237"/>
        <end position="256"/>
    </location>
</feature>
<keyword evidence="5 7" id="KW-1133">Transmembrane helix</keyword>
<dbReference type="PANTHER" id="PTHR42920">
    <property type="entry name" value="OS03G0707200 PROTEIN-RELATED"/>
    <property type="match status" value="1"/>
</dbReference>
<dbReference type="InterPro" id="IPR051258">
    <property type="entry name" value="Diverse_Substrate_Transporter"/>
</dbReference>
<feature type="transmembrane region" description="Helical" evidence="7">
    <location>
        <begin position="94"/>
        <end position="112"/>
    </location>
</feature>
<evidence type="ECO:0000256" key="6">
    <source>
        <dbReference type="ARBA" id="ARBA00023136"/>
    </source>
</evidence>
<evidence type="ECO:0000256" key="2">
    <source>
        <dbReference type="ARBA" id="ARBA00007362"/>
    </source>
</evidence>
<dbReference type="PANTHER" id="PTHR42920:SF5">
    <property type="entry name" value="EAMA DOMAIN-CONTAINING PROTEIN"/>
    <property type="match status" value="1"/>
</dbReference>